<organism evidence="1 2">
    <name type="scientific">Stephania cephalantha</name>
    <dbReference type="NCBI Taxonomy" id="152367"/>
    <lineage>
        <taxon>Eukaryota</taxon>
        <taxon>Viridiplantae</taxon>
        <taxon>Streptophyta</taxon>
        <taxon>Embryophyta</taxon>
        <taxon>Tracheophyta</taxon>
        <taxon>Spermatophyta</taxon>
        <taxon>Magnoliopsida</taxon>
        <taxon>Ranunculales</taxon>
        <taxon>Menispermaceae</taxon>
        <taxon>Menispermoideae</taxon>
        <taxon>Cissampelideae</taxon>
        <taxon>Stephania</taxon>
    </lineage>
</organism>
<evidence type="ECO:0000313" key="1">
    <source>
        <dbReference type="EMBL" id="KAK9112866.1"/>
    </source>
</evidence>
<sequence>MADALSVIPTAVLRNLSTSCTKRKNARAQKNRLLARHGGDHDKITAMMNLLTNEFTSLPQGESSKGGLIGLAAAPLKLFPSPSDIRTLCDALESRLEKNPRFAINSTFGFSLKVQILSLHVPLASKSSFLVDLPEYSSKFRCRFVFRSGF</sequence>
<dbReference type="EMBL" id="JBBNAG010000008">
    <property type="protein sequence ID" value="KAK9112866.1"/>
    <property type="molecule type" value="Genomic_DNA"/>
</dbReference>
<dbReference type="AlphaFoldDB" id="A0AAP0ICI5"/>
<accession>A0AAP0ICI5</accession>
<protein>
    <submittedName>
        <fullName evidence="1">Uncharacterized protein</fullName>
    </submittedName>
</protein>
<keyword evidence="2" id="KW-1185">Reference proteome</keyword>
<name>A0AAP0ICI5_9MAGN</name>
<proteinExistence type="predicted"/>
<reference evidence="1 2" key="1">
    <citation type="submission" date="2024-01" db="EMBL/GenBank/DDBJ databases">
        <title>Genome assemblies of Stephania.</title>
        <authorList>
            <person name="Yang L."/>
        </authorList>
    </citation>
    <scope>NUCLEOTIDE SEQUENCE [LARGE SCALE GENOMIC DNA]</scope>
    <source>
        <strain evidence="1">JXDWG</strain>
        <tissue evidence="1">Leaf</tissue>
    </source>
</reference>
<gene>
    <name evidence="1" type="ORF">Scep_020385</name>
</gene>
<evidence type="ECO:0000313" key="2">
    <source>
        <dbReference type="Proteomes" id="UP001419268"/>
    </source>
</evidence>
<comment type="caution">
    <text evidence="1">The sequence shown here is derived from an EMBL/GenBank/DDBJ whole genome shotgun (WGS) entry which is preliminary data.</text>
</comment>
<dbReference type="Proteomes" id="UP001419268">
    <property type="component" value="Unassembled WGS sequence"/>
</dbReference>